<sequence>MDILLPDFMGLEPPRCPLARRRANFLPDVNRAARRGIIPPGVSRAIRRNIRFGNFIRAGTLHLIQDLRETAIGKLCVVWATFVTLYVCFVHHKVYEGWVATTPLECGLLWGPRLF</sequence>
<proteinExistence type="predicted"/>
<protein>
    <submittedName>
        <fullName evidence="1">Uncharacterized protein</fullName>
    </submittedName>
</protein>
<comment type="caution">
    <text evidence="1">The sequence shown here is derived from an EMBL/GenBank/DDBJ whole genome shotgun (WGS) entry which is preliminary data.</text>
</comment>
<name>A0AAD3YFD3_9TREE</name>
<reference evidence="1" key="1">
    <citation type="journal article" date="2023" name="BMC Genomics">
        <title>Chromosome-level genome assemblies of Cutaneotrichosporon spp. (Trichosporonales, Basidiomycota) reveal imbalanced evolution between nucleotide sequences and chromosome synteny.</title>
        <authorList>
            <person name="Kobayashi Y."/>
            <person name="Kayamori A."/>
            <person name="Aoki K."/>
            <person name="Shiwa Y."/>
            <person name="Matsutani M."/>
            <person name="Fujita N."/>
            <person name="Sugita T."/>
            <person name="Iwasaki W."/>
            <person name="Tanaka N."/>
            <person name="Takashima M."/>
        </authorList>
    </citation>
    <scope>NUCLEOTIDE SEQUENCE</scope>
    <source>
        <strain evidence="1">HIS016</strain>
    </source>
</reference>
<reference evidence="1" key="2">
    <citation type="submission" date="2023-06" db="EMBL/GenBank/DDBJ databases">
        <authorList>
            <person name="Kobayashi Y."/>
            <person name="Kayamori A."/>
            <person name="Aoki K."/>
            <person name="Shiwa Y."/>
            <person name="Fujita N."/>
            <person name="Sugita T."/>
            <person name="Iwasaki W."/>
            <person name="Tanaka N."/>
            <person name="Takashima M."/>
        </authorList>
    </citation>
    <scope>NUCLEOTIDE SEQUENCE</scope>
    <source>
        <strain evidence="1">HIS016</strain>
    </source>
</reference>
<evidence type="ECO:0000313" key="1">
    <source>
        <dbReference type="EMBL" id="GMK60068.1"/>
    </source>
</evidence>
<dbReference type="Proteomes" id="UP001222932">
    <property type="component" value="Unassembled WGS sequence"/>
</dbReference>
<accession>A0AAD3YFD3</accession>
<dbReference type="EMBL" id="BTCM01000009">
    <property type="protein sequence ID" value="GMK60068.1"/>
    <property type="molecule type" value="Genomic_DNA"/>
</dbReference>
<keyword evidence="2" id="KW-1185">Reference proteome</keyword>
<evidence type="ECO:0000313" key="2">
    <source>
        <dbReference type="Proteomes" id="UP001222932"/>
    </source>
</evidence>
<organism evidence="1 2">
    <name type="scientific">Cutaneotrichosporon spelunceum</name>
    <dbReference type="NCBI Taxonomy" id="1672016"/>
    <lineage>
        <taxon>Eukaryota</taxon>
        <taxon>Fungi</taxon>
        <taxon>Dikarya</taxon>
        <taxon>Basidiomycota</taxon>
        <taxon>Agaricomycotina</taxon>
        <taxon>Tremellomycetes</taxon>
        <taxon>Trichosporonales</taxon>
        <taxon>Trichosporonaceae</taxon>
        <taxon>Cutaneotrichosporon</taxon>
    </lineage>
</organism>
<dbReference type="AlphaFoldDB" id="A0AAD3YFD3"/>
<gene>
    <name evidence="1" type="ORF">CspeluHIS016_0902850</name>
</gene>